<dbReference type="PANTHER" id="PTHR43300">
    <property type="entry name" value="ACETYLTRANSFERASE"/>
    <property type="match status" value="1"/>
</dbReference>
<proteinExistence type="inferred from homology"/>
<dbReference type="AlphaFoldDB" id="A0AAU8WJP4"/>
<organism evidence="5 6">
    <name type="scientific">Vibrio tarriae</name>
    <dbReference type="NCBI Taxonomy" id="2014742"/>
    <lineage>
        <taxon>Bacteria</taxon>
        <taxon>Pseudomonadati</taxon>
        <taxon>Pseudomonadota</taxon>
        <taxon>Gammaproteobacteria</taxon>
        <taxon>Vibrionales</taxon>
        <taxon>Vibrionaceae</taxon>
        <taxon>Vibrio</taxon>
    </lineage>
</organism>
<feature type="domain" description="Mannose-1-phosphate guanyltransferase C-terminal" evidence="4">
    <location>
        <begin position="3"/>
        <end position="95"/>
    </location>
</feature>
<dbReference type="SUPFAM" id="SSF51161">
    <property type="entry name" value="Trimeric LpxA-like enzymes"/>
    <property type="match status" value="1"/>
</dbReference>
<reference evidence="5 6" key="2">
    <citation type="submission" date="2017-06" db="EMBL/GenBank/DDBJ databases">
        <title>Complete genome sequence of Vibrio sp. 2521-89, a close relative of Vibrio cholerae isolated from lake water in New Mexico, USA.</title>
        <authorList>
            <person name="Liang K."/>
            <person name="Orata F.D."/>
            <person name="Winkjer N.S."/>
            <person name="Tarr C.L."/>
            <person name="Boucher Y."/>
        </authorList>
    </citation>
    <scope>NUCLEOTIDE SEQUENCE [LARGE SCALE GENOMIC DNA]</scope>
    <source>
        <strain evidence="5 6">2521-89</strain>
    </source>
</reference>
<dbReference type="RefSeq" id="WP_089072141.1">
    <property type="nucleotide sequence ID" value="NZ_CAWNXE010000049.1"/>
</dbReference>
<dbReference type="EMBL" id="CP022353">
    <property type="protein sequence ID" value="ASK56523.1"/>
    <property type="molecule type" value="Genomic_DNA"/>
</dbReference>
<dbReference type="KEGG" id="vti:CEQ48_17900"/>
<dbReference type="InterPro" id="IPR050179">
    <property type="entry name" value="Trans_hexapeptide_repeat"/>
</dbReference>
<dbReference type="Proteomes" id="UP000198371">
    <property type="component" value="Chromosome 1"/>
</dbReference>
<dbReference type="Pfam" id="PF25087">
    <property type="entry name" value="GMPPB_C"/>
    <property type="match status" value="1"/>
</dbReference>
<dbReference type="PANTHER" id="PTHR43300:SF4">
    <property type="entry name" value="ACYL-[ACYL-CARRIER-PROTEIN]--UDP-N-ACETYLGLUCOSAMINE O-ACYLTRANSFERASE"/>
    <property type="match status" value="1"/>
</dbReference>
<keyword evidence="3" id="KW-0808">Transferase</keyword>
<dbReference type="CDD" id="cd03358">
    <property type="entry name" value="LbH_WxcM_N_like"/>
    <property type="match status" value="1"/>
</dbReference>
<keyword evidence="2" id="KW-0677">Repeat</keyword>
<evidence type="ECO:0000313" key="5">
    <source>
        <dbReference type="EMBL" id="ASK56523.1"/>
    </source>
</evidence>
<evidence type="ECO:0000313" key="6">
    <source>
        <dbReference type="Proteomes" id="UP000198371"/>
    </source>
</evidence>
<keyword evidence="6" id="KW-1185">Reference proteome</keyword>
<evidence type="ECO:0000256" key="3">
    <source>
        <dbReference type="ARBA" id="ARBA00023315"/>
    </source>
</evidence>
<protein>
    <submittedName>
        <fullName evidence="5">N-acetyltransferase</fullName>
    </submittedName>
</protein>
<dbReference type="InterPro" id="IPR056729">
    <property type="entry name" value="GMPPB_C"/>
</dbReference>
<evidence type="ECO:0000256" key="1">
    <source>
        <dbReference type="ARBA" id="ARBA00007274"/>
    </source>
</evidence>
<keyword evidence="3" id="KW-0012">Acyltransferase</keyword>
<gene>
    <name evidence="5" type="ORF">CEQ48_17900</name>
</gene>
<evidence type="ECO:0000256" key="2">
    <source>
        <dbReference type="ARBA" id="ARBA00022737"/>
    </source>
</evidence>
<dbReference type="InterPro" id="IPR011004">
    <property type="entry name" value="Trimer_LpxA-like_sf"/>
</dbReference>
<accession>A0AAU8WJP4</accession>
<name>A0AAU8WJP4_9VIBR</name>
<comment type="similarity">
    <text evidence="1">Belongs to the transferase hexapeptide repeat family.</text>
</comment>
<evidence type="ECO:0000259" key="4">
    <source>
        <dbReference type="Pfam" id="PF25087"/>
    </source>
</evidence>
<reference evidence="6" key="1">
    <citation type="journal article" date="2017" name="Genome Announc.">
        <title>Complete Genome Sequence of Vibrio sp. Strain 2521-89, a Close Relative of Vibrio cholerae Isolated from Lake Water in New Mexico, USA.</title>
        <authorList>
            <person name="Liang K."/>
            <person name="Orata F.D."/>
            <person name="Winkjer N.S."/>
            <person name="Rowe L.A."/>
            <person name="Tarr C.L."/>
            <person name="Boucher Y."/>
        </authorList>
    </citation>
    <scope>NUCLEOTIDE SEQUENCE [LARGE SCALE GENOMIC DNA]</scope>
    <source>
        <strain evidence="6">2521-89</strain>
    </source>
</reference>
<sequence>MTTIHPTAIISNKAEIGENVSVGAFTVIHDNVVIKANSVIESYCELGVANHLSQGEKLVIGENSHIRSRSTFYEGSTFGPRLVTGHNVTVREKTIAGENFQLGTLSDIQGHCKIGDFVRTHSNVHIGQKSEIGNFVWLFPYVVLTNDPHPPSNVMQGVTIADFAVIATMSVVLPGTVIEKGVFVGAHSSIGGKTEKDMLYAGSPAKKIGPAAKIRLKDGTRRPAYPWRKHFHRGYPENVVTEWVLEVSENV</sequence>
<dbReference type="Gene3D" id="2.160.10.10">
    <property type="entry name" value="Hexapeptide repeat proteins"/>
    <property type="match status" value="1"/>
</dbReference>